<evidence type="ECO:0000313" key="8">
    <source>
        <dbReference type="EMBL" id="QFJ54286.1"/>
    </source>
</evidence>
<dbReference type="InterPro" id="IPR036962">
    <property type="entry name" value="Glyco_hydro_3_N_sf"/>
</dbReference>
<evidence type="ECO:0000256" key="5">
    <source>
        <dbReference type="ARBA" id="ARBA00023295"/>
    </source>
</evidence>
<feature type="domain" description="Glycoside hydrolase family 3 N-terminal" evidence="7">
    <location>
        <begin position="42"/>
        <end position="390"/>
    </location>
</feature>
<accession>A0A5P6VNN2</accession>
<keyword evidence="6" id="KW-0732">Signal</keyword>
<evidence type="ECO:0000256" key="6">
    <source>
        <dbReference type="SAM" id="SignalP"/>
    </source>
</evidence>
<evidence type="ECO:0000256" key="2">
    <source>
        <dbReference type="ARBA" id="ARBA00005336"/>
    </source>
</evidence>
<comment type="catalytic activity">
    <reaction evidence="1">
        <text>Hydrolysis of terminal non-reducing N-acetyl-D-hexosamine residues in N-acetyl-beta-D-hexosaminides.</text>
        <dbReference type="EC" id="3.2.1.52"/>
    </reaction>
</comment>
<dbReference type="EMBL" id="CP043028">
    <property type="protein sequence ID" value="QFJ54286.1"/>
    <property type="molecule type" value="Genomic_DNA"/>
</dbReference>
<evidence type="ECO:0000256" key="4">
    <source>
        <dbReference type="ARBA" id="ARBA00022801"/>
    </source>
</evidence>
<dbReference type="PANTHER" id="PTHR30480">
    <property type="entry name" value="BETA-HEXOSAMINIDASE-RELATED"/>
    <property type="match status" value="1"/>
</dbReference>
<dbReference type="GO" id="GO:0005975">
    <property type="term" value="P:carbohydrate metabolic process"/>
    <property type="evidence" value="ECO:0007669"/>
    <property type="project" value="InterPro"/>
</dbReference>
<reference evidence="9" key="1">
    <citation type="submission" date="2019-08" db="EMBL/GenBank/DDBJ databases">
        <title>Complete Genome Sequence of the Polysaccharide-Degrading Rumen Bacterium Pseudobutyrivibrio xylanivorans MA3014.</title>
        <authorList>
            <person name="Palevich N."/>
            <person name="Maclean P.H."/>
            <person name="Kelly W.J."/>
            <person name="Leahy S.C."/>
            <person name="Rakonjac J."/>
            <person name="Attwood G.T."/>
        </authorList>
    </citation>
    <scope>NUCLEOTIDE SEQUENCE [LARGE SCALE GENOMIC DNA]</scope>
    <source>
        <strain evidence="9">MA3014</strain>
    </source>
</reference>
<dbReference type="PANTHER" id="PTHR30480:SF13">
    <property type="entry name" value="BETA-HEXOSAMINIDASE"/>
    <property type="match status" value="1"/>
</dbReference>
<dbReference type="GO" id="GO:0009254">
    <property type="term" value="P:peptidoglycan turnover"/>
    <property type="evidence" value="ECO:0007669"/>
    <property type="project" value="TreeGrafter"/>
</dbReference>
<keyword evidence="5" id="KW-0326">Glycosidase</keyword>
<dbReference type="InterPro" id="IPR017853">
    <property type="entry name" value="GH"/>
</dbReference>
<dbReference type="AlphaFoldDB" id="A0A5P6VNN2"/>
<dbReference type="PROSITE" id="PS00775">
    <property type="entry name" value="GLYCOSYL_HYDROL_F3"/>
    <property type="match status" value="1"/>
</dbReference>
<proteinExistence type="inferred from homology"/>
<dbReference type="OrthoDB" id="9805821at2"/>
<evidence type="ECO:0000313" key="9">
    <source>
        <dbReference type="Proteomes" id="UP000327030"/>
    </source>
</evidence>
<evidence type="ECO:0000259" key="7">
    <source>
        <dbReference type="Pfam" id="PF00933"/>
    </source>
</evidence>
<dbReference type="Gene3D" id="3.20.20.300">
    <property type="entry name" value="Glycoside hydrolase, family 3, N-terminal domain"/>
    <property type="match status" value="1"/>
</dbReference>
<dbReference type="EC" id="3.2.1.52" evidence="3"/>
<dbReference type="SUPFAM" id="SSF51445">
    <property type="entry name" value="(Trans)glycosidases"/>
    <property type="match status" value="1"/>
</dbReference>
<feature type="signal peptide" evidence="6">
    <location>
        <begin position="1"/>
        <end position="24"/>
    </location>
</feature>
<gene>
    <name evidence="8" type="primary">bhx3A</name>
    <name evidence="8" type="ORF">FXF36_05140</name>
</gene>
<sequence length="612" mass="66160">MRKRLAFVLSLLLTIATVASPACAVNVHAKGGIEQLVSDMPVEQKVAQMIMPSFRYWGTGDSKKGVTELNDQQKATLMKYNFGGIILFGQNTQEAAQTTELVNAMQKANIQGGAKSSLLISIDQEGGYITRLQTGTQMPGNMAIGATGDPENAFRAANVIGKELAVQGINVDFAPVMDVNNNPENPIIGVRSFSDNPNKVAEFGQRYIDGLHSNGVMTALKHFPGHGDTATDSHTGLPLIDKTYDELKKLELIPYTAVAKKSDFVMTAHIQYPKIETGTYISKLTGEKINLPATLSKTILTGILRNDMGFDGVIVTDALDMDAIAKHFDKMDATTLAINAGANMLLMPVDLSTEDGLKNLDDYISGVAAKINAGDISIDAVNESVTRILKMKAKYGLLVDDSLNTVSKWSRMQPSPVMAEKVVGSKANHDIEWNIALEAITSVKNDKAFPIATDKKVVILYPSESQLNSFKYALDKLNESGIKINKNNISMIYIEDYEGFNITQGITGADVVICLSAIYSAEVNNKNFITNVISEAHKNNAKAIVLSAQLPYDTALYPEADGIVACYNARGMTDIPSFDPNTKQYGPNVPAAIYVLFGGAKAKGVLPVFIQL</sequence>
<dbReference type="InterPro" id="IPR001764">
    <property type="entry name" value="Glyco_hydro_3_N"/>
</dbReference>
<organism evidence="8 9">
    <name type="scientific">Pseudobutyrivibrio xylanivorans</name>
    <dbReference type="NCBI Taxonomy" id="185007"/>
    <lineage>
        <taxon>Bacteria</taxon>
        <taxon>Bacillati</taxon>
        <taxon>Bacillota</taxon>
        <taxon>Clostridia</taxon>
        <taxon>Lachnospirales</taxon>
        <taxon>Lachnospiraceae</taxon>
        <taxon>Pseudobutyrivibrio</taxon>
    </lineage>
</organism>
<comment type="similarity">
    <text evidence="2">Belongs to the glycosyl hydrolase 3 family.</text>
</comment>
<dbReference type="InterPro" id="IPR036881">
    <property type="entry name" value="Glyco_hydro_3_C_sf"/>
</dbReference>
<dbReference type="RefSeq" id="WP_151622780.1">
    <property type="nucleotide sequence ID" value="NZ_CP043028.1"/>
</dbReference>
<dbReference type="Proteomes" id="UP000327030">
    <property type="component" value="Chromosome 1"/>
</dbReference>
<keyword evidence="4" id="KW-0378">Hydrolase</keyword>
<name>A0A5P6VNN2_PSEXY</name>
<evidence type="ECO:0000256" key="1">
    <source>
        <dbReference type="ARBA" id="ARBA00001231"/>
    </source>
</evidence>
<feature type="chain" id="PRO_5025016219" description="beta-N-acetylhexosaminidase" evidence="6">
    <location>
        <begin position="25"/>
        <end position="612"/>
    </location>
</feature>
<dbReference type="InterPro" id="IPR019800">
    <property type="entry name" value="Glyco_hydro_3_AS"/>
</dbReference>
<dbReference type="GO" id="GO:0004563">
    <property type="term" value="F:beta-N-acetylhexosaminidase activity"/>
    <property type="evidence" value="ECO:0007669"/>
    <property type="project" value="UniProtKB-EC"/>
</dbReference>
<evidence type="ECO:0000256" key="3">
    <source>
        <dbReference type="ARBA" id="ARBA00012663"/>
    </source>
</evidence>
<dbReference type="KEGG" id="pxv:FXF36_05140"/>
<dbReference type="Pfam" id="PF00933">
    <property type="entry name" value="Glyco_hydro_3"/>
    <property type="match status" value="1"/>
</dbReference>
<protein>
    <recommendedName>
        <fullName evidence="3">beta-N-acetylhexosaminidase</fullName>
        <ecNumber evidence="3">3.2.1.52</ecNumber>
    </recommendedName>
</protein>
<dbReference type="InterPro" id="IPR050226">
    <property type="entry name" value="NagZ_Beta-hexosaminidase"/>
</dbReference>
<dbReference type="Gene3D" id="3.40.50.1700">
    <property type="entry name" value="Glycoside hydrolase family 3 C-terminal domain"/>
    <property type="match status" value="1"/>
</dbReference>